<feature type="domain" description="Bacterial sugar transferase" evidence="3">
    <location>
        <begin position="12"/>
        <end position="195"/>
    </location>
</feature>
<dbReference type="Pfam" id="PF02397">
    <property type="entry name" value="Bac_transf"/>
    <property type="match status" value="1"/>
</dbReference>
<comment type="caution">
    <text evidence="4">The sequence shown here is derived from an EMBL/GenBank/DDBJ whole genome shotgun (WGS) entry which is preliminary data.</text>
</comment>
<accession>A0A848MYV7</accession>
<dbReference type="PANTHER" id="PTHR30576">
    <property type="entry name" value="COLANIC BIOSYNTHESIS UDP-GLUCOSE LIPID CARRIER TRANSFERASE"/>
    <property type="match status" value="1"/>
</dbReference>
<dbReference type="Proteomes" id="UP000557857">
    <property type="component" value="Unassembled WGS sequence"/>
</dbReference>
<dbReference type="EMBL" id="JABCAG010000039">
    <property type="protein sequence ID" value="NMP59178.1"/>
    <property type="molecule type" value="Genomic_DNA"/>
</dbReference>
<keyword evidence="2" id="KW-0812">Transmembrane</keyword>
<sequence>MYKMNLYKQIFKRVLDVCISIIVLIICSPIIIILSILIKSTSEGPVFFKQKRLGLNGENFFIYKFRTMCVGAETIGDGLTIKTASDNRITKVGGFLRKTGLDELPQLINIIIGDMSLIGPRPPVTYFPYDGFDAYPEWAKKRFTVRPGITGLAQCTVRNSVSWDKRIEIDLQYIEEISFTNDLKIIYKTILKVFKIQDIYDEGKITRDKE</sequence>
<evidence type="ECO:0000259" key="3">
    <source>
        <dbReference type="Pfam" id="PF02397"/>
    </source>
</evidence>
<keyword evidence="2" id="KW-0472">Membrane</keyword>
<protein>
    <submittedName>
        <fullName evidence="4">Sugar transferase</fullName>
    </submittedName>
</protein>
<proteinExistence type="inferred from homology"/>
<comment type="similarity">
    <text evidence="1">Belongs to the bacterial sugar transferase family.</text>
</comment>
<evidence type="ECO:0000256" key="2">
    <source>
        <dbReference type="SAM" id="Phobius"/>
    </source>
</evidence>
<keyword evidence="4" id="KW-0808">Transferase</keyword>
<reference evidence="4 5" key="1">
    <citation type="submission" date="2020-04" db="EMBL/GenBank/DDBJ databases">
        <authorList>
            <person name="Abaymova A."/>
            <person name="Teymurazov M."/>
            <person name="Tazyna O."/>
            <person name="Chatushin Y."/>
            <person name="Svetoch E."/>
            <person name="Pereligyn V."/>
            <person name="Pohylenko V."/>
            <person name="Platonov M."/>
            <person name="Kartsev N."/>
            <person name="Skryabin Y."/>
            <person name="Sizova A."/>
            <person name="Solomentsev V."/>
            <person name="Kislichkina A."/>
            <person name="Bogun A."/>
        </authorList>
    </citation>
    <scope>NUCLEOTIDE SEQUENCE [LARGE SCALE GENOMIC DNA]</scope>
    <source>
        <strain evidence="5">SCPM-O-B-8398 (E28)</strain>
    </source>
</reference>
<evidence type="ECO:0000256" key="1">
    <source>
        <dbReference type="ARBA" id="ARBA00006464"/>
    </source>
</evidence>
<dbReference type="AlphaFoldDB" id="A0A848MYV7"/>
<organism evidence="4 5">
    <name type="scientific">Enterococcus mundtii</name>
    <dbReference type="NCBI Taxonomy" id="53346"/>
    <lineage>
        <taxon>Bacteria</taxon>
        <taxon>Bacillati</taxon>
        <taxon>Bacillota</taxon>
        <taxon>Bacilli</taxon>
        <taxon>Lactobacillales</taxon>
        <taxon>Enterococcaceae</taxon>
        <taxon>Enterococcus</taxon>
    </lineage>
</organism>
<evidence type="ECO:0000313" key="5">
    <source>
        <dbReference type="Proteomes" id="UP000557857"/>
    </source>
</evidence>
<dbReference type="PANTHER" id="PTHR30576:SF0">
    <property type="entry name" value="UNDECAPRENYL-PHOSPHATE N-ACETYLGALACTOSAMINYL 1-PHOSPHATE TRANSFERASE-RELATED"/>
    <property type="match status" value="1"/>
</dbReference>
<evidence type="ECO:0000313" key="4">
    <source>
        <dbReference type="EMBL" id="NMP59178.1"/>
    </source>
</evidence>
<name>A0A848MYV7_ENTMU</name>
<keyword evidence="2" id="KW-1133">Transmembrane helix</keyword>
<gene>
    <name evidence="4" type="ORF">HI921_12040</name>
</gene>
<dbReference type="GO" id="GO:0016780">
    <property type="term" value="F:phosphotransferase activity, for other substituted phosphate groups"/>
    <property type="evidence" value="ECO:0007669"/>
    <property type="project" value="TreeGrafter"/>
</dbReference>
<feature type="transmembrane region" description="Helical" evidence="2">
    <location>
        <begin position="14"/>
        <end position="38"/>
    </location>
</feature>
<dbReference type="InterPro" id="IPR003362">
    <property type="entry name" value="Bact_transf"/>
</dbReference>